<reference evidence="2" key="1">
    <citation type="submission" date="2022-07" db="EMBL/GenBank/DDBJ databases">
        <title>Taxonomy of Aspergillus series Nigri: significant species reduction supported by multi-species coalescent approaches.</title>
        <authorList>
            <person name="Bian C."/>
            <person name="Kusuya Y."/>
            <person name="Sklenar F."/>
            <person name="D'hooge E."/>
            <person name="Yaguchi T."/>
            <person name="Takahashi H."/>
            <person name="Hubka V."/>
        </authorList>
    </citation>
    <scope>NUCLEOTIDE SEQUENCE</scope>
    <source>
        <strain evidence="2">IFM 63604</strain>
    </source>
</reference>
<dbReference type="GO" id="GO:0005524">
    <property type="term" value="F:ATP binding"/>
    <property type="evidence" value="ECO:0007669"/>
    <property type="project" value="InterPro"/>
</dbReference>
<gene>
    <name evidence="2" type="ORF">AnigIFM63604_005155</name>
</gene>
<dbReference type="GO" id="GO:0004672">
    <property type="term" value="F:protein kinase activity"/>
    <property type="evidence" value="ECO:0007669"/>
    <property type="project" value="InterPro"/>
</dbReference>
<dbReference type="EMBL" id="BRPB01000294">
    <property type="protein sequence ID" value="GLA56185.1"/>
    <property type="molecule type" value="Genomic_DNA"/>
</dbReference>
<feature type="domain" description="Protein kinase" evidence="1">
    <location>
        <begin position="1"/>
        <end position="144"/>
    </location>
</feature>
<evidence type="ECO:0000259" key="1">
    <source>
        <dbReference type="PROSITE" id="PS50011"/>
    </source>
</evidence>
<dbReference type="Proteomes" id="UP001144191">
    <property type="component" value="Unassembled WGS sequence"/>
</dbReference>
<dbReference type="AlphaFoldDB" id="A0A9W6EGJ8"/>
<feature type="non-terminal residue" evidence="2">
    <location>
        <position position="1"/>
    </location>
</feature>
<dbReference type="SUPFAM" id="SSF56112">
    <property type="entry name" value="Protein kinase-like (PK-like)"/>
    <property type="match status" value="1"/>
</dbReference>
<dbReference type="PROSITE" id="PS50011">
    <property type="entry name" value="PROTEIN_KINASE_DOM"/>
    <property type="match status" value="1"/>
</dbReference>
<dbReference type="Gene3D" id="1.10.510.10">
    <property type="entry name" value="Transferase(Phosphotransferase) domain 1"/>
    <property type="match status" value="1"/>
</dbReference>
<dbReference type="InterPro" id="IPR000719">
    <property type="entry name" value="Prot_kinase_dom"/>
</dbReference>
<accession>A0A9W6EGJ8</accession>
<evidence type="ECO:0000313" key="3">
    <source>
        <dbReference type="Proteomes" id="UP001144191"/>
    </source>
</evidence>
<evidence type="ECO:0000313" key="2">
    <source>
        <dbReference type="EMBL" id="GLA56185.1"/>
    </source>
</evidence>
<dbReference type="InterPro" id="IPR011009">
    <property type="entry name" value="Kinase-like_dom_sf"/>
</dbReference>
<organism evidence="2 3">
    <name type="scientific">Aspergillus niger</name>
    <dbReference type="NCBI Taxonomy" id="5061"/>
    <lineage>
        <taxon>Eukaryota</taxon>
        <taxon>Fungi</taxon>
        <taxon>Dikarya</taxon>
        <taxon>Ascomycota</taxon>
        <taxon>Pezizomycotina</taxon>
        <taxon>Eurotiomycetes</taxon>
        <taxon>Eurotiomycetidae</taxon>
        <taxon>Eurotiales</taxon>
        <taxon>Aspergillaceae</taxon>
        <taxon>Aspergillus</taxon>
        <taxon>Aspergillus subgen. Circumdati</taxon>
    </lineage>
</organism>
<sequence length="144" mass="16637">TTPQRWEEIKREKVVYRVLDQAQASAVPVFLGSIDLAKSYFVHGAGEICHMLIMAWGGEPIPEIERDKRTGEIVRSEKEILSLGVLHRDLRLANILWNAELGRALIIDFHYAALNYRPMKRRAESRGKHPCRGELHRRKRLCIV</sequence>
<comment type="caution">
    <text evidence="2">The sequence shown here is derived from an EMBL/GenBank/DDBJ whole genome shotgun (WGS) entry which is preliminary data.</text>
</comment>
<proteinExistence type="predicted"/>
<name>A0A9W6EGJ8_ASPNG</name>
<protein>
    <recommendedName>
        <fullName evidence="1">Protein kinase domain-containing protein</fullName>
    </recommendedName>
</protein>